<dbReference type="SUPFAM" id="SSF101148">
    <property type="entry name" value="Plant invertase/pectin methylesterase inhibitor"/>
    <property type="match status" value="1"/>
</dbReference>
<evidence type="ECO:0000313" key="7">
    <source>
        <dbReference type="Proteomes" id="UP000036987"/>
    </source>
</evidence>
<dbReference type="OrthoDB" id="773737at2759"/>
<reference evidence="7" key="1">
    <citation type="journal article" date="2016" name="Nature">
        <title>The genome of the seagrass Zostera marina reveals angiosperm adaptation to the sea.</title>
        <authorList>
            <person name="Olsen J.L."/>
            <person name="Rouze P."/>
            <person name="Verhelst B."/>
            <person name="Lin Y.-C."/>
            <person name="Bayer T."/>
            <person name="Collen J."/>
            <person name="Dattolo E."/>
            <person name="De Paoli E."/>
            <person name="Dittami S."/>
            <person name="Maumus F."/>
            <person name="Michel G."/>
            <person name="Kersting A."/>
            <person name="Lauritano C."/>
            <person name="Lohaus R."/>
            <person name="Toepel M."/>
            <person name="Tonon T."/>
            <person name="Vanneste K."/>
            <person name="Amirebrahimi M."/>
            <person name="Brakel J."/>
            <person name="Bostroem C."/>
            <person name="Chovatia M."/>
            <person name="Grimwood J."/>
            <person name="Jenkins J.W."/>
            <person name="Jueterbock A."/>
            <person name="Mraz A."/>
            <person name="Stam W.T."/>
            <person name="Tice H."/>
            <person name="Bornberg-Bauer E."/>
            <person name="Green P.J."/>
            <person name="Pearson G.A."/>
            <person name="Procaccini G."/>
            <person name="Duarte C.M."/>
            <person name="Schmutz J."/>
            <person name="Reusch T.B.H."/>
            <person name="Van de Peer Y."/>
        </authorList>
    </citation>
    <scope>NUCLEOTIDE SEQUENCE [LARGE SCALE GENOMIC DNA]</scope>
    <source>
        <strain evidence="7">cv. Finnish</strain>
    </source>
</reference>
<dbReference type="SMART" id="SM00856">
    <property type="entry name" value="PMEI"/>
    <property type="match status" value="1"/>
</dbReference>
<proteinExistence type="inferred from homology"/>
<dbReference type="GO" id="GO:0009827">
    <property type="term" value="P:plant-type cell wall modification"/>
    <property type="evidence" value="ECO:0000318"/>
    <property type="project" value="GO_Central"/>
</dbReference>
<dbReference type="PANTHER" id="PTHR35357:SF8">
    <property type="entry name" value="OS01G0111000 PROTEIN"/>
    <property type="match status" value="1"/>
</dbReference>
<name>A0A0K9P228_ZOSMR</name>
<dbReference type="PANTHER" id="PTHR35357">
    <property type="entry name" value="OS02G0537100 PROTEIN"/>
    <property type="match status" value="1"/>
</dbReference>
<dbReference type="Proteomes" id="UP000036987">
    <property type="component" value="Unassembled WGS sequence"/>
</dbReference>
<keyword evidence="1 4" id="KW-0732">Signal</keyword>
<evidence type="ECO:0000256" key="1">
    <source>
        <dbReference type="ARBA" id="ARBA00022729"/>
    </source>
</evidence>
<gene>
    <name evidence="6" type="ORF">ZOSMA_47G00510</name>
</gene>
<dbReference type="NCBIfam" id="TIGR01614">
    <property type="entry name" value="PME_inhib"/>
    <property type="match status" value="1"/>
</dbReference>
<dbReference type="GO" id="GO:0004857">
    <property type="term" value="F:enzyme inhibitor activity"/>
    <property type="evidence" value="ECO:0000318"/>
    <property type="project" value="GO_Central"/>
</dbReference>
<dbReference type="OMA" id="DKRIQMG"/>
<evidence type="ECO:0000313" key="6">
    <source>
        <dbReference type="EMBL" id="KMZ62260.1"/>
    </source>
</evidence>
<dbReference type="AlphaFoldDB" id="A0A0K9P228"/>
<evidence type="ECO:0000256" key="3">
    <source>
        <dbReference type="ARBA" id="ARBA00038471"/>
    </source>
</evidence>
<feature type="chain" id="PRO_5005527387" evidence="4">
    <location>
        <begin position="29"/>
        <end position="187"/>
    </location>
</feature>
<comment type="caution">
    <text evidence="6">The sequence shown here is derived from an EMBL/GenBank/DDBJ whole genome shotgun (WGS) entry which is preliminary data.</text>
</comment>
<sequence>METSPPLSLAGTTVILLLLLSHISNVSGFNDVAEACKNIIDKDGEDAGPTYEFCLTSLQVLTGAKHADLQHIAFLSANLTVANATHTERIVKELSKNEKRNVVKAAYQTCMDCYDEIVQNARTAANEILPNKNYVTANKVISSAMSAVDNCKDEFDDSSVKSPIFKENNDMHALLGILIRFIVKLQE</sequence>
<evidence type="ECO:0000256" key="2">
    <source>
        <dbReference type="ARBA" id="ARBA00023157"/>
    </source>
</evidence>
<comment type="similarity">
    <text evidence="3">Belongs to the PMEI family.</text>
</comment>
<protein>
    <submittedName>
        <fullName evidence="6">Pectinesterase</fullName>
    </submittedName>
</protein>
<evidence type="ECO:0000259" key="5">
    <source>
        <dbReference type="SMART" id="SM00856"/>
    </source>
</evidence>
<dbReference type="InterPro" id="IPR035513">
    <property type="entry name" value="Invertase/methylesterase_inhib"/>
</dbReference>
<dbReference type="Pfam" id="PF04043">
    <property type="entry name" value="PMEI"/>
    <property type="match status" value="1"/>
</dbReference>
<dbReference type="Gene3D" id="1.20.140.40">
    <property type="entry name" value="Invertase/pectin methylesterase inhibitor family protein"/>
    <property type="match status" value="1"/>
</dbReference>
<dbReference type="InterPro" id="IPR006501">
    <property type="entry name" value="Pectinesterase_inhib_dom"/>
</dbReference>
<feature type="signal peptide" evidence="4">
    <location>
        <begin position="1"/>
        <end position="28"/>
    </location>
</feature>
<evidence type="ECO:0000256" key="4">
    <source>
        <dbReference type="SAM" id="SignalP"/>
    </source>
</evidence>
<keyword evidence="2" id="KW-1015">Disulfide bond</keyword>
<dbReference type="GO" id="GO:0009505">
    <property type="term" value="C:plant-type cell wall"/>
    <property type="evidence" value="ECO:0000318"/>
    <property type="project" value="GO_Central"/>
</dbReference>
<keyword evidence="7" id="KW-1185">Reference proteome</keyword>
<dbReference type="EMBL" id="LFYR01001390">
    <property type="protein sequence ID" value="KMZ62260.1"/>
    <property type="molecule type" value="Genomic_DNA"/>
</dbReference>
<feature type="domain" description="Pectinesterase inhibitor" evidence="5">
    <location>
        <begin position="27"/>
        <end position="181"/>
    </location>
</feature>
<organism evidence="6 7">
    <name type="scientific">Zostera marina</name>
    <name type="common">Eelgrass</name>
    <dbReference type="NCBI Taxonomy" id="29655"/>
    <lineage>
        <taxon>Eukaryota</taxon>
        <taxon>Viridiplantae</taxon>
        <taxon>Streptophyta</taxon>
        <taxon>Embryophyta</taxon>
        <taxon>Tracheophyta</taxon>
        <taxon>Spermatophyta</taxon>
        <taxon>Magnoliopsida</taxon>
        <taxon>Liliopsida</taxon>
        <taxon>Zosteraceae</taxon>
        <taxon>Zostera</taxon>
    </lineage>
</organism>
<accession>A0A0K9P228</accession>